<dbReference type="GO" id="GO:0003677">
    <property type="term" value="F:DNA binding"/>
    <property type="evidence" value="ECO:0007669"/>
    <property type="project" value="UniProtKB-KW"/>
</dbReference>
<reference evidence="2 3" key="1">
    <citation type="journal article" date="2019" name="Int. J. Syst. Evol. Microbiol.">
        <title>The Global Catalogue of Microorganisms (GCM) 10K type strain sequencing project: providing services to taxonomists for standard genome sequencing and annotation.</title>
        <authorList>
            <consortium name="The Broad Institute Genomics Platform"/>
            <consortium name="The Broad Institute Genome Sequencing Center for Infectious Disease"/>
            <person name="Wu L."/>
            <person name="Ma J."/>
        </authorList>
    </citation>
    <scope>NUCLEOTIDE SEQUENCE [LARGE SCALE GENOMIC DNA]</scope>
    <source>
        <strain evidence="2 3">NBRC 111368</strain>
    </source>
</reference>
<dbReference type="AlphaFoldDB" id="A0ABD5RUJ8"/>
<evidence type="ECO:0000313" key="3">
    <source>
        <dbReference type="Proteomes" id="UP001596328"/>
    </source>
</evidence>
<keyword evidence="3" id="KW-1185">Reference proteome</keyword>
<gene>
    <name evidence="2" type="ORF">ACFQE1_00840</name>
</gene>
<sequence>MEPEPIDPQTALDLYLADREPEVAESTLYAHRFRIGHFVRWCGEQDIQNLNELTGRRLHEYHICRRDDGDLAPPSKKS</sequence>
<dbReference type="Gene3D" id="1.10.150.130">
    <property type="match status" value="1"/>
</dbReference>
<dbReference type="InterPro" id="IPR010998">
    <property type="entry name" value="Integrase_recombinase_N"/>
</dbReference>
<evidence type="ECO:0000313" key="2">
    <source>
        <dbReference type="EMBL" id="MFC6722965.1"/>
    </source>
</evidence>
<dbReference type="Proteomes" id="UP001596328">
    <property type="component" value="Unassembled WGS sequence"/>
</dbReference>
<keyword evidence="1" id="KW-0238">DNA-binding</keyword>
<protein>
    <recommendedName>
        <fullName evidence="4">Core-binding (CB) domain-containing protein</fullName>
    </recommendedName>
</protein>
<evidence type="ECO:0000256" key="1">
    <source>
        <dbReference type="ARBA" id="ARBA00023125"/>
    </source>
</evidence>
<evidence type="ECO:0008006" key="4">
    <source>
        <dbReference type="Google" id="ProtNLM"/>
    </source>
</evidence>
<accession>A0ABD5RUJ8</accession>
<proteinExistence type="predicted"/>
<comment type="caution">
    <text evidence="2">The sequence shown here is derived from an EMBL/GenBank/DDBJ whole genome shotgun (WGS) entry which is preliminary data.</text>
</comment>
<organism evidence="2 3">
    <name type="scientific">Halobium palmae</name>
    <dbReference type="NCBI Taxonomy" id="1776492"/>
    <lineage>
        <taxon>Archaea</taxon>
        <taxon>Methanobacteriati</taxon>
        <taxon>Methanobacteriota</taxon>
        <taxon>Stenosarchaea group</taxon>
        <taxon>Halobacteria</taxon>
        <taxon>Halobacteriales</taxon>
        <taxon>Haloferacaceae</taxon>
        <taxon>Halobium</taxon>
    </lineage>
</organism>
<dbReference type="EMBL" id="JBHSWU010000001">
    <property type="protein sequence ID" value="MFC6722965.1"/>
    <property type="molecule type" value="Genomic_DNA"/>
</dbReference>
<name>A0ABD5RUJ8_9EURY</name>